<evidence type="ECO:0000313" key="4">
    <source>
        <dbReference type="EMBL" id="RKT61192.1"/>
    </source>
</evidence>
<feature type="domain" description="HTH tetR-type" evidence="3">
    <location>
        <begin position="2"/>
        <end position="62"/>
    </location>
</feature>
<evidence type="ECO:0000256" key="2">
    <source>
        <dbReference type="PROSITE-ProRule" id="PRU00335"/>
    </source>
</evidence>
<dbReference type="SUPFAM" id="SSF46689">
    <property type="entry name" value="Homeodomain-like"/>
    <property type="match status" value="1"/>
</dbReference>
<protein>
    <submittedName>
        <fullName evidence="4">TetR family transcriptional regulator</fullName>
    </submittedName>
</protein>
<keyword evidence="5" id="KW-1185">Reference proteome</keyword>
<reference evidence="4 5" key="1">
    <citation type="submission" date="2018-10" db="EMBL/GenBank/DDBJ databases">
        <title>Genomic Encyclopedia of Archaeal and Bacterial Type Strains, Phase II (KMG-II): from individual species to whole genera.</title>
        <authorList>
            <person name="Goeker M."/>
        </authorList>
    </citation>
    <scope>NUCLEOTIDE SEQUENCE [LARGE SCALE GENOMIC DNA]</scope>
    <source>
        <strain evidence="4 5">NSB1</strain>
    </source>
</reference>
<dbReference type="PRINTS" id="PR00455">
    <property type="entry name" value="HTHTETR"/>
</dbReference>
<dbReference type="InterPro" id="IPR036271">
    <property type="entry name" value="Tet_transcr_reg_TetR-rel_C_sf"/>
</dbReference>
<dbReference type="EMBL" id="RBXN01000001">
    <property type="protein sequence ID" value="RKT61192.1"/>
    <property type="molecule type" value="Genomic_DNA"/>
</dbReference>
<dbReference type="Gene3D" id="1.10.10.60">
    <property type="entry name" value="Homeodomain-like"/>
    <property type="match status" value="1"/>
</dbReference>
<gene>
    <name evidence="4" type="ORF">BC742_0234</name>
</gene>
<dbReference type="PROSITE" id="PS50977">
    <property type="entry name" value="HTH_TETR_2"/>
    <property type="match status" value="1"/>
</dbReference>
<comment type="caution">
    <text evidence="4">The sequence shown here is derived from an EMBL/GenBank/DDBJ whole genome shotgun (WGS) entry which is preliminary data.</text>
</comment>
<dbReference type="SUPFAM" id="SSF48498">
    <property type="entry name" value="Tetracyclin repressor-like, C-terminal domain"/>
    <property type="match status" value="1"/>
</dbReference>
<feature type="DNA-binding region" description="H-T-H motif" evidence="2">
    <location>
        <begin position="25"/>
        <end position="44"/>
    </location>
</feature>
<proteinExistence type="predicted"/>
<dbReference type="InterPro" id="IPR050624">
    <property type="entry name" value="HTH-type_Tx_Regulator"/>
</dbReference>
<dbReference type="Pfam" id="PF00440">
    <property type="entry name" value="TetR_N"/>
    <property type="match status" value="1"/>
</dbReference>
<organism evidence="4 5">
    <name type="scientific">Coprobacter fastidiosus NSB1 = JCM 33896</name>
    <dbReference type="NCBI Taxonomy" id="1349822"/>
    <lineage>
        <taxon>Bacteria</taxon>
        <taxon>Pseudomonadati</taxon>
        <taxon>Bacteroidota</taxon>
        <taxon>Bacteroidia</taxon>
        <taxon>Bacteroidales</taxon>
        <taxon>Barnesiellaceae</taxon>
        <taxon>Coprobacter</taxon>
    </lineage>
</organism>
<evidence type="ECO:0000256" key="1">
    <source>
        <dbReference type="ARBA" id="ARBA00023125"/>
    </source>
</evidence>
<dbReference type="InterPro" id="IPR009057">
    <property type="entry name" value="Homeodomain-like_sf"/>
</dbReference>
<name>A0A495WHH8_9BACT</name>
<evidence type="ECO:0000313" key="5">
    <source>
        <dbReference type="Proteomes" id="UP000269493"/>
    </source>
</evidence>
<dbReference type="PANTHER" id="PTHR43479:SF11">
    <property type="entry name" value="ACREF_ENVCD OPERON REPRESSOR-RELATED"/>
    <property type="match status" value="1"/>
</dbReference>
<dbReference type="InterPro" id="IPR001647">
    <property type="entry name" value="HTH_TetR"/>
</dbReference>
<keyword evidence="1 2" id="KW-0238">DNA-binding</keyword>
<dbReference type="AlphaFoldDB" id="A0A495WHH8"/>
<evidence type="ECO:0000259" key="3">
    <source>
        <dbReference type="PROSITE" id="PS50977"/>
    </source>
</evidence>
<accession>A0A495WHH8</accession>
<dbReference type="Proteomes" id="UP000269493">
    <property type="component" value="Unassembled WGS sequence"/>
</dbReference>
<dbReference type="PANTHER" id="PTHR43479">
    <property type="entry name" value="ACREF/ENVCD OPERON REPRESSOR-RELATED"/>
    <property type="match status" value="1"/>
</dbReference>
<dbReference type="GO" id="GO:0003677">
    <property type="term" value="F:DNA binding"/>
    <property type="evidence" value="ECO:0007669"/>
    <property type="project" value="UniProtKB-UniRule"/>
</dbReference>
<sequence length="192" mass="22251">MSKTREMLVDVARQLFAKSGLENTTMNDIAIASRKGRRTLYTYFKNKNEIYWAVVESELAHLLQRLKDIANKDLPPEEKLTNYILTRLEAVKETVLRNGTLKAEFFRDIWKVEQARKNIDMHEVVLLKGILKEGVDRGDFRITSVSATATILHYALKGLDVPYIRDNFTEMGLERLRVKEYIADLVLYGIKK</sequence>
<dbReference type="Gene3D" id="1.10.357.10">
    <property type="entry name" value="Tetracycline Repressor, domain 2"/>
    <property type="match status" value="1"/>
</dbReference>